<evidence type="ECO:0000313" key="1">
    <source>
        <dbReference type="EMBL" id="KOF70524.1"/>
    </source>
</evidence>
<organism evidence="1">
    <name type="scientific">Octopus bimaculoides</name>
    <name type="common">California two-spotted octopus</name>
    <dbReference type="NCBI Taxonomy" id="37653"/>
    <lineage>
        <taxon>Eukaryota</taxon>
        <taxon>Metazoa</taxon>
        <taxon>Spiralia</taxon>
        <taxon>Lophotrochozoa</taxon>
        <taxon>Mollusca</taxon>
        <taxon>Cephalopoda</taxon>
        <taxon>Coleoidea</taxon>
        <taxon>Octopodiformes</taxon>
        <taxon>Octopoda</taxon>
        <taxon>Incirrata</taxon>
        <taxon>Octopodidae</taxon>
        <taxon>Octopus</taxon>
    </lineage>
</organism>
<dbReference type="AlphaFoldDB" id="A0A0L8G109"/>
<gene>
    <name evidence="1" type="ORF">OCBIM_22002714mg</name>
</gene>
<reference evidence="1" key="1">
    <citation type="submission" date="2015-07" db="EMBL/GenBank/DDBJ databases">
        <title>MeaNS - Measles Nucleotide Surveillance Program.</title>
        <authorList>
            <person name="Tran T."/>
            <person name="Druce J."/>
        </authorList>
    </citation>
    <scope>NUCLEOTIDE SEQUENCE</scope>
    <source>
        <strain evidence="1">UCB-OBI-ISO-001</strain>
        <tissue evidence="1">Gonad</tissue>
    </source>
</reference>
<dbReference type="EMBL" id="KQ424755">
    <property type="protein sequence ID" value="KOF70524.1"/>
    <property type="molecule type" value="Genomic_DNA"/>
</dbReference>
<sequence>MMLVAEFESYPRHHSKSKLLKQILSISRGSLLLKYTSMIEILQPNYA</sequence>
<name>A0A0L8G109_OCTBM</name>
<accession>A0A0L8G109</accession>
<proteinExistence type="predicted"/>
<protein>
    <submittedName>
        <fullName evidence="1">Uncharacterized protein</fullName>
    </submittedName>
</protein>